<dbReference type="InterPro" id="IPR011094">
    <property type="entry name" value="Uncharacterised_LppY/LpqO"/>
</dbReference>
<organism evidence="2 3">
    <name type="scientific">Streptomyces blastmyceticus</name>
    <dbReference type="NCBI Taxonomy" id="68180"/>
    <lineage>
        <taxon>Bacteria</taxon>
        <taxon>Bacillati</taxon>
        <taxon>Actinomycetota</taxon>
        <taxon>Actinomycetes</taxon>
        <taxon>Kitasatosporales</taxon>
        <taxon>Streptomycetaceae</taxon>
        <taxon>Streptomyces</taxon>
    </lineage>
</organism>
<dbReference type="Proteomes" id="UP001500063">
    <property type="component" value="Unassembled WGS sequence"/>
</dbReference>
<dbReference type="Pfam" id="PF07485">
    <property type="entry name" value="DUF1529"/>
    <property type="match status" value="2"/>
</dbReference>
<accession>A0ABN0W9B3</accession>
<proteinExistence type="predicted"/>
<dbReference type="PROSITE" id="PS51318">
    <property type="entry name" value="TAT"/>
    <property type="match status" value="1"/>
</dbReference>
<dbReference type="RefSeq" id="WP_344115061.1">
    <property type="nucleotide sequence ID" value="NZ_BAAABW010000001.1"/>
</dbReference>
<dbReference type="InterPro" id="IPR006311">
    <property type="entry name" value="TAT_signal"/>
</dbReference>
<evidence type="ECO:0000256" key="1">
    <source>
        <dbReference type="SAM" id="SignalP"/>
    </source>
</evidence>
<comment type="caution">
    <text evidence="2">The sequence shown here is derived from an EMBL/GenBank/DDBJ whole genome shotgun (WGS) entry which is preliminary data.</text>
</comment>
<keyword evidence="3" id="KW-1185">Reference proteome</keyword>
<dbReference type="EMBL" id="BAAABW010000001">
    <property type="protein sequence ID" value="GAA0329622.1"/>
    <property type="molecule type" value="Genomic_DNA"/>
</dbReference>
<feature type="signal peptide" evidence="1">
    <location>
        <begin position="1"/>
        <end position="34"/>
    </location>
</feature>
<keyword evidence="1" id="KW-0732">Signal</keyword>
<evidence type="ECO:0000313" key="2">
    <source>
        <dbReference type="EMBL" id="GAA0329622.1"/>
    </source>
</evidence>
<reference evidence="2 3" key="1">
    <citation type="journal article" date="2019" name="Int. J. Syst. Evol. Microbiol.">
        <title>The Global Catalogue of Microorganisms (GCM) 10K type strain sequencing project: providing services to taxonomists for standard genome sequencing and annotation.</title>
        <authorList>
            <consortium name="The Broad Institute Genomics Platform"/>
            <consortium name="The Broad Institute Genome Sequencing Center for Infectious Disease"/>
            <person name="Wu L."/>
            <person name="Ma J."/>
        </authorList>
    </citation>
    <scope>NUCLEOTIDE SEQUENCE [LARGE SCALE GENOMIC DNA]</scope>
    <source>
        <strain evidence="2 3">JCM 4565</strain>
    </source>
</reference>
<gene>
    <name evidence="2" type="ORF">GCM10010319_02090</name>
</gene>
<sequence length="333" mass="35438">MVSGDPQPDGQARRPMSRRRLLAAGALVSVPALAGTVAAAHAEPATGSEGGVTTVKPLPTTEADWKDIADVLGRPGSMARGLVYHTDYPRHDLHVVSRGITVSSGLALGSHVAFVRYADGSTMMMGDLAVAEAELQHVTKALQRHGIEQTAIHKHLLAQSPDMWWTHVHGHGHDPVALARGMRAAMDRTGTPPPRPHGPPAIDLDTDGMDAALGAKGSHYDGVYKCVFARRETIVDGGHVLPPGLGAISAFNFQSLGGGRAALNGDFVMVADEVQRVLKTLTRGGIEVVDLHNHGLRDEPRLFFAHVWGVDDAVRLAKALRTAVDLTNVRTFP</sequence>
<evidence type="ECO:0000313" key="3">
    <source>
        <dbReference type="Proteomes" id="UP001500063"/>
    </source>
</evidence>
<name>A0ABN0W9B3_9ACTN</name>
<protein>
    <submittedName>
        <fullName evidence="2">DUF1259 domain-containing protein</fullName>
    </submittedName>
</protein>
<feature type="chain" id="PRO_5045271801" evidence="1">
    <location>
        <begin position="35"/>
        <end position="333"/>
    </location>
</feature>